<reference evidence="1" key="1">
    <citation type="submission" date="2023-07" db="EMBL/GenBank/DDBJ databases">
        <title>The genome sequence of Rhodocytophaga aerolata KACC 12507.</title>
        <authorList>
            <person name="Zhang X."/>
        </authorList>
    </citation>
    <scope>NUCLEOTIDE SEQUENCE</scope>
    <source>
        <strain evidence="1">KACC 12507</strain>
    </source>
</reference>
<evidence type="ECO:0000313" key="1">
    <source>
        <dbReference type="EMBL" id="MDO1451030.1"/>
    </source>
</evidence>
<evidence type="ECO:0000313" key="2">
    <source>
        <dbReference type="Proteomes" id="UP001168528"/>
    </source>
</evidence>
<evidence type="ECO:0008006" key="3">
    <source>
        <dbReference type="Google" id="ProtNLM"/>
    </source>
</evidence>
<gene>
    <name evidence="1" type="ORF">Q0590_32450</name>
</gene>
<organism evidence="1 2">
    <name type="scientific">Rhodocytophaga aerolata</name>
    <dbReference type="NCBI Taxonomy" id="455078"/>
    <lineage>
        <taxon>Bacteria</taxon>
        <taxon>Pseudomonadati</taxon>
        <taxon>Bacteroidota</taxon>
        <taxon>Cytophagia</taxon>
        <taxon>Cytophagales</taxon>
        <taxon>Rhodocytophagaceae</taxon>
        <taxon>Rhodocytophaga</taxon>
    </lineage>
</organism>
<dbReference type="PROSITE" id="PS51257">
    <property type="entry name" value="PROKAR_LIPOPROTEIN"/>
    <property type="match status" value="1"/>
</dbReference>
<dbReference type="RefSeq" id="WP_302041830.1">
    <property type="nucleotide sequence ID" value="NZ_JAUKPO010000041.1"/>
</dbReference>
<dbReference type="InterPro" id="IPR011652">
    <property type="entry name" value="MORN_2"/>
</dbReference>
<dbReference type="Gene3D" id="3.90.930.1">
    <property type="match status" value="1"/>
</dbReference>
<protein>
    <recommendedName>
        <fullName evidence="3">MORN repeat protein</fullName>
    </recommendedName>
</protein>
<comment type="caution">
    <text evidence="1">The sequence shown here is derived from an EMBL/GenBank/DDBJ whole genome shotgun (WGS) entry which is preliminary data.</text>
</comment>
<dbReference type="SUPFAM" id="SSF82185">
    <property type="entry name" value="Histone H3 K4-specific methyltransferase SET7/9 N-terminal domain"/>
    <property type="match status" value="1"/>
</dbReference>
<keyword evidence="2" id="KW-1185">Reference proteome</keyword>
<sequence length="265" mass="29672">MKLIILLFLAIILFTGCDHINTIKQAVTKKVAASQAHTAKPEKKKKLPKKDGLVVNKRKDGFILSEINLKDGKLHGPAKDYYADGTLHAEFNYVAGLLENEMKWYHKNGNLYKITPYLHGKIHGTEKIYSLEGKLVAEQPYKNGFPGIGIKEYSREGKAVPSKATIVIEEIDNIALKGEYILKLSLSDKTKNVKFYTGELTEGKYMNDNLTGILTKNGMGEIRYAVPPGFYAMEKLTIIAQKTTRQGGKYITQTKYNLAIENKGL</sequence>
<dbReference type="Proteomes" id="UP001168528">
    <property type="component" value="Unassembled WGS sequence"/>
</dbReference>
<dbReference type="Pfam" id="PF07661">
    <property type="entry name" value="MORN_2"/>
    <property type="match status" value="3"/>
</dbReference>
<accession>A0ABT8RJF0</accession>
<dbReference type="EMBL" id="JAUKPO010000041">
    <property type="protein sequence ID" value="MDO1451030.1"/>
    <property type="molecule type" value="Genomic_DNA"/>
</dbReference>
<proteinExistence type="predicted"/>
<name>A0ABT8RJF0_9BACT</name>